<dbReference type="Proteomes" id="UP001652660">
    <property type="component" value="Chromosome 10e"/>
</dbReference>
<evidence type="ECO:0000256" key="1">
    <source>
        <dbReference type="SAM" id="MobiDB-lite"/>
    </source>
</evidence>
<evidence type="ECO:0000313" key="6">
    <source>
        <dbReference type="RefSeq" id="XP_071924297.1"/>
    </source>
</evidence>
<dbReference type="PANTHER" id="PTHR34461">
    <property type="entry name" value="EXPRESSED PROTEIN"/>
    <property type="match status" value="1"/>
</dbReference>
<gene>
    <name evidence="4 7 8" type="primary">LOC113713776</name>
    <name evidence="3 5 6" type="synonym">LOC113711925</name>
</gene>
<organism evidence="2 4">
    <name type="scientific">Coffea arabica</name>
    <name type="common">Arabian coffee</name>
    <dbReference type="NCBI Taxonomy" id="13443"/>
    <lineage>
        <taxon>Eukaryota</taxon>
        <taxon>Viridiplantae</taxon>
        <taxon>Streptophyta</taxon>
        <taxon>Embryophyta</taxon>
        <taxon>Tracheophyta</taxon>
        <taxon>Spermatophyta</taxon>
        <taxon>Magnoliopsida</taxon>
        <taxon>eudicotyledons</taxon>
        <taxon>Gunneridae</taxon>
        <taxon>Pentapetalae</taxon>
        <taxon>asterids</taxon>
        <taxon>lamiids</taxon>
        <taxon>Gentianales</taxon>
        <taxon>Rubiaceae</taxon>
        <taxon>Ixoroideae</taxon>
        <taxon>Gardenieae complex</taxon>
        <taxon>Bertiereae - Coffeeae clade</taxon>
        <taxon>Coffeeae</taxon>
        <taxon>Coffea</taxon>
    </lineage>
</organism>
<dbReference type="RefSeq" id="XP_071925918.1">
    <property type="nucleotide sequence ID" value="XM_072069817.1"/>
</dbReference>
<reference evidence="2" key="1">
    <citation type="journal article" date="2025" name="Foods">
        <title>Unveiling the Microbial Signatures of Arabica Coffee Cherries: Insights into Ripeness Specific Diversity, Functional Traits, and Implications for Quality and Safety.</title>
        <authorList>
            <consortium name="RefSeq"/>
            <person name="Tenea G.N."/>
            <person name="Cifuentes V."/>
            <person name="Reyes P."/>
            <person name="Cevallos-Vallejos M."/>
        </authorList>
    </citation>
    <scope>NUCLEOTIDE SEQUENCE [LARGE SCALE GENOMIC DNA]</scope>
</reference>
<dbReference type="RefSeq" id="XP_071925919.1">
    <property type="nucleotide sequence ID" value="XM_072069818.1"/>
</dbReference>
<feature type="compositionally biased region" description="Polar residues" evidence="1">
    <location>
        <begin position="406"/>
        <end position="415"/>
    </location>
</feature>
<feature type="region of interest" description="Disordered" evidence="1">
    <location>
        <begin position="588"/>
        <end position="615"/>
    </location>
</feature>
<feature type="region of interest" description="Disordered" evidence="1">
    <location>
        <begin position="406"/>
        <end position="438"/>
    </location>
</feature>
<dbReference type="RefSeq" id="XP_071924296.1">
    <property type="nucleotide sequence ID" value="XM_072068195.1"/>
</dbReference>
<dbReference type="RefSeq" id="XP_027090969.1">
    <property type="nucleotide sequence ID" value="XM_027235168.1"/>
</dbReference>
<dbReference type="AlphaFoldDB" id="A0A6P6USN1"/>
<accession>A0A6P6UKB4</accession>
<evidence type="ECO:0000313" key="2">
    <source>
        <dbReference type="Proteomes" id="UP001652660"/>
    </source>
</evidence>
<proteinExistence type="predicted"/>
<evidence type="ECO:0000313" key="3">
    <source>
        <dbReference type="RefSeq" id="XP_027090969.1"/>
    </source>
</evidence>
<accession>A0A6P6USN1</accession>
<evidence type="ECO:0000313" key="7">
    <source>
        <dbReference type="RefSeq" id="XP_071925918.1"/>
    </source>
</evidence>
<dbReference type="OrthoDB" id="775914at2759"/>
<protein>
    <submittedName>
        <fullName evidence="3">Uncharacterized protein LOC113711925 isoform X2</fullName>
    </submittedName>
</protein>
<evidence type="ECO:0000313" key="4">
    <source>
        <dbReference type="RefSeq" id="XP_027093366.2"/>
    </source>
</evidence>
<reference evidence="4 5" key="2">
    <citation type="submission" date="2025-05" db="UniProtKB">
        <authorList>
            <consortium name="RefSeq"/>
        </authorList>
    </citation>
    <scope>IDENTIFICATION</scope>
    <source>
        <tissue evidence="3 4">Leaves</tissue>
    </source>
</reference>
<evidence type="ECO:0000313" key="5">
    <source>
        <dbReference type="RefSeq" id="XP_071924296.1"/>
    </source>
</evidence>
<dbReference type="RefSeq" id="XP_071924297.1">
    <property type="nucleotide sequence ID" value="XM_072068196.1"/>
</dbReference>
<dbReference type="Proteomes" id="UP001652660">
    <property type="component" value="Chromosome 10c"/>
</dbReference>
<dbReference type="PANTHER" id="PTHR34461:SF2">
    <property type="entry name" value="EXPRESSED PROTEIN"/>
    <property type="match status" value="1"/>
</dbReference>
<sequence length="766" mass="85014">MQRRSCSNLHFINAIKGNLVSKLCNVNSCGKPALMFKKLNDIYNTGEMRTTSHSFLQSGSGLSSDRVKIESQCLPLAVRSLLEVHPARNEAVCSISDGETGNDSDDDIFVKMTLKQLKQKCKVKKRRRSVSVGLNPQHVHTKLEREDDESDLKVPLSSLKMKSPKAKKKCIRSSSESSELSVFKIKSEQGLDPESSVQFHGGLHSVTHVKTEVPEPELEGCQNSTPFVDETFTVNPTYESNIIEVINDGNSGRVECRRLEPDLDGEQYQSCALNQVSYDHLEYVEPLCVLVPSFEDLMDVSNQEERHHQFLDMPSSEFGREGQIEQPLETISHGKDQSSDVNGCSGSCHLHEFSVQSSKPVVQVPELVVDDSTGKKEPCYGGESCLLQGTLNKKLTTNQQIATLGSPHRTCSSSWGPHPCSSTEEELLSSQDGKTEEKQQLKGNIIDIVNNNLNSENHMGLLEHELSSDEEKKTPISTKVHSEREYSSWNQNCAFEETHSLSAPVPTPGRLLSTRKVVSPTSQERYCLAMNSTESSYGTDLQDCKENLCTSKQTEALPFCEGSDKHDNASKIPKGPVAVSRTKFILSPSQVKGKTKRERTSPPKGNLEGPRLSRSLPRVTTGCTSVQGCSESAIAFSRRQMHDIESLATKLMSELKSMKEIVEEKLLFEAYRNVSLKNDADEVKNAITNATKAEESARKWLSIMGRDCNRFCKIMSLTQKCTTPASADVVQRERKRISFADEAGGMLCHVKFFENGMASGNENQED</sequence>
<keyword evidence="2" id="KW-1185">Reference proteome</keyword>
<dbReference type="GeneID" id="113713776"/>
<dbReference type="RefSeq" id="XP_027093366.2">
    <property type="nucleotide sequence ID" value="XM_027237565.2"/>
</dbReference>
<evidence type="ECO:0000313" key="8">
    <source>
        <dbReference type="RefSeq" id="XP_071925919.1"/>
    </source>
</evidence>
<name>A0A6P6USN1_COFAR</name>